<proteinExistence type="predicted"/>
<organism evidence="1">
    <name type="scientific">Virus NIOZ-UU157</name>
    <dbReference type="NCBI Taxonomy" id="2763269"/>
    <lineage>
        <taxon>Viruses</taxon>
    </lineage>
</organism>
<evidence type="ECO:0000313" key="1">
    <source>
        <dbReference type="EMBL" id="QPI16473.1"/>
    </source>
</evidence>
<dbReference type="EMBL" id="MW030562">
    <property type="protein sequence ID" value="QPI16473.1"/>
    <property type="molecule type" value="Genomic_DNA"/>
</dbReference>
<protein>
    <submittedName>
        <fullName evidence="1">Uncharacterized protein</fullName>
    </submittedName>
</protein>
<accession>A0A7S9SUB0</accession>
<gene>
    <name evidence="1" type="ORF">NIOZUU157_00371</name>
</gene>
<name>A0A7S9SUB0_9VIRU</name>
<sequence length="568" mass="59752">MSYHNGSSSSSSSYSRINDQGQIAPPGYHYMPDGSLMLDSEMPIQGKVIRSFDLDLSDLPATSERRRFNISGSRGAEFKLEVKDNTTGYYYNFVTNTFQATASSLEEEILGRSYSGAITFPAVTGGDDQYDIYLYAKPGTEHAAYREVRFGDGSLDINNSTGSNSLVVQKVIYQYAALTLTLSGYSPAGTVAGTFGTDTISINRGKTQAKTAFSFTTTAATTAAYRILRQPVAGDVLAFIQPVVGSAPIDLPGENIYPSVNNTDTVNGAVTSGVRVTMDTAVASKMKVGDRITGNAALDAATVTVVSLASTYDFTMSEAIAIEDGITLSFSNRMNFSWPITKANLIKPGMIVVPNTDVTAGTVVGAYEDTITIFEDTKDEKVIIKTTIPAISTVGKKPTIVKGLITAQDGDVVFDKQQALALAGDTLKLGGYGENEILRVYGWEVKFTDLAIALTAPTTTTTAASAGGSSANVVVTSKEGVINNVSRVGGIGINPALQNPLITSGGGATGGGTWVVDAVQTLESGITLTVENTSRVAIITGNIQIVKAGTASQTLRFDIEKLLSTSAP</sequence>
<reference evidence="1" key="1">
    <citation type="submission" date="2020-08" db="EMBL/GenBank/DDBJ databases">
        <title>Bridging the membrane lipid divide: bacteria of the FCB group superphylum have the potential to synthesize archaeal ether lipids.</title>
        <authorList>
            <person name="Villanueva L."/>
            <person name="von Meijenfeldt F.A.B."/>
            <person name="Westbye A.B."/>
            <person name="Yadav S."/>
            <person name="Hopmans E.C."/>
            <person name="Dutilh B.E."/>
            <person name="Sinninghe Damste J.S."/>
        </authorList>
    </citation>
    <scope>NUCLEOTIDE SEQUENCE</scope>
    <source>
        <strain evidence="1">NIOZ-UU157</strain>
    </source>
</reference>